<proteinExistence type="predicted"/>
<keyword evidence="3" id="KW-1185">Reference proteome</keyword>
<organism evidence="2 3">
    <name type="scientific">Euplotes crassus</name>
    <dbReference type="NCBI Taxonomy" id="5936"/>
    <lineage>
        <taxon>Eukaryota</taxon>
        <taxon>Sar</taxon>
        <taxon>Alveolata</taxon>
        <taxon>Ciliophora</taxon>
        <taxon>Intramacronucleata</taxon>
        <taxon>Spirotrichea</taxon>
        <taxon>Hypotrichia</taxon>
        <taxon>Euplotida</taxon>
        <taxon>Euplotidae</taxon>
        <taxon>Moneuplotes</taxon>
    </lineage>
</organism>
<sequence length="132" mass="14532">MGNNCCVSNKEGTQMDPTKLEISPRSDKLNMKEGATQDKINDGSTNSSDEGKSKTKRRKRAKKSKEDLSDCVEEVKQIPGGRDETRNTEQSMEGLKIEMIPSHSDLIQAAEDEDSGSDYKSFNTDGRAKSGI</sequence>
<dbReference type="EMBL" id="CAMPGE010021705">
    <property type="protein sequence ID" value="CAI2379832.1"/>
    <property type="molecule type" value="Genomic_DNA"/>
</dbReference>
<feature type="region of interest" description="Disordered" evidence="1">
    <location>
        <begin position="107"/>
        <end position="132"/>
    </location>
</feature>
<evidence type="ECO:0000256" key="1">
    <source>
        <dbReference type="SAM" id="MobiDB-lite"/>
    </source>
</evidence>
<gene>
    <name evidence="2" type="ORF">ECRASSUSDP1_LOCUS21252</name>
</gene>
<name>A0AAD1XX32_EUPCR</name>
<evidence type="ECO:0000313" key="3">
    <source>
        <dbReference type="Proteomes" id="UP001295684"/>
    </source>
</evidence>
<feature type="compositionally biased region" description="Basic residues" evidence="1">
    <location>
        <begin position="54"/>
        <end position="63"/>
    </location>
</feature>
<reference evidence="2" key="1">
    <citation type="submission" date="2023-07" db="EMBL/GenBank/DDBJ databases">
        <authorList>
            <consortium name="AG Swart"/>
            <person name="Singh M."/>
            <person name="Singh A."/>
            <person name="Seah K."/>
            <person name="Emmerich C."/>
        </authorList>
    </citation>
    <scope>NUCLEOTIDE SEQUENCE</scope>
    <source>
        <strain evidence="2">DP1</strain>
    </source>
</reference>
<feature type="compositionally biased region" description="Polar residues" evidence="1">
    <location>
        <begin position="1"/>
        <end position="16"/>
    </location>
</feature>
<dbReference type="AlphaFoldDB" id="A0AAD1XX32"/>
<dbReference type="Proteomes" id="UP001295684">
    <property type="component" value="Unassembled WGS sequence"/>
</dbReference>
<protein>
    <submittedName>
        <fullName evidence="2">Uncharacterized protein</fullName>
    </submittedName>
</protein>
<evidence type="ECO:0000313" key="2">
    <source>
        <dbReference type="EMBL" id="CAI2379832.1"/>
    </source>
</evidence>
<comment type="caution">
    <text evidence="2">The sequence shown here is derived from an EMBL/GenBank/DDBJ whole genome shotgun (WGS) entry which is preliminary data.</text>
</comment>
<accession>A0AAD1XX32</accession>
<feature type="region of interest" description="Disordered" evidence="1">
    <location>
        <begin position="1"/>
        <end position="93"/>
    </location>
</feature>
<feature type="compositionally biased region" description="Basic and acidic residues" evidence="1">
    <location>
        <begin position="64"/>
        <end position="87"/>
    </location>
</feature>
<feature type="compositionally biased region" description="Basic and acidic residues" evidence="1">
    <location>
        <begin position="18"/>
        <end position="41"/>
    </location>
</feature>